<dbReference type="OrthoDB" id="407658at2759"/>
<dbReference type="Pfam" id="PF03314">
    <property type="entry name" value="DUF273"/>
    <property type="match status" value="1"/>
</dbReference>
<dbReference type="PANTHER" id="PTHR31562">
    <property type="entry name" value="PROTEIN CBG18972"/>
    <property type="match status" value="1"/>
</dbReference>
<dbReference type="PANTHER" id="PTHR31562:SF13">
    <property type="entry name" value="NUCLEOTID_TRANS DOMAIN-CONTAINING PROTEIN-RELATED"/>
    <property type="match status" value="1"/>
</dbReference>
<dbReference type="Gene3D" id="3.90.550.10">
    <property type="entry name" value="Spore Coat Polysaccharide Biosynthesis Protein SpsA, Chain A"/>
    <property type="match status" value="1"/>
</dbReference>
<evidence type="ECO:0008006" key="3">
    <source>
        <dbReference type="Google" id="ProtNLM"/>
    </source>
</evidence>
<evidence type="ECO:0000313" key="2">
    <source>
        <dbReference type="Proteomes" id="UP001152747"/>
    </source>
</evidence>
<comment type="caution">
    <text evidence="1">The sequence shown here is derived from an EMBL/GenBank/DDBJ whole genome shotgun (WGS) entry which is preliminary data.</text>
</comment>
<dbReference type="Proteomes" id="UP001152747">
    <property type="component" value="Unassembled WGS sequence"/>
</dbReference>
<dbReference type="AlphaFoldDB" id="A0A9P1IW70"/>
<organism evidence="1 2">
    <name type="scientific">Caenorhabditis angaria</name>
    <dbReference type="NCBI Taxonomy" id="860376"/>
    <lineage>
        <taxon>Eukaryota</taxon>
        <taxon>Metazoa</taxon>
        <taxon>Ecdysozoa</taxon>
        <taxon>Nematoda</taxon>
        <taxon>Chromadorea</taxon>
        <taxon>Rhabditida</taxon>
        <taxon>Rhabditina</taxon>
        <taxon>Rhabditomorpha</taxon>
        <taxon>Rhabditoidea</taxon>
        <taxon>Rhabditidae</taxon>
        <taxon>Peloderinae</taxon>
        <taxon>Caenorhabditis</taxon>
    </lineage>
</organism>
<protein>
    <recommendedName>
        <fullName evidence="3">Nucleotide-diphospho-sugar transferase domain-containing protein</fullName>
    </recommendedName>
</protein>
<proteinExistence type="predicted"/>
<gene>
    <name evidence="1" type="ORF">CAMP_LOCUS16032</name>
</gene>
<sequence>MRVAPAPRKKSRSSRHALDTVQCYAKIQGYTFLLFNDSSYDCRHKDHFFRRHCVVSKTAINYDFTVFIDADIGVVNPNRRIEEFLDDSKDLIFYDRFWNWEVAMGSYIVRNTSFAREALMDFANYDLNLPKSFYGNDNGIINRFLVKLLFPNAQIAMNDCEKMFNKSENFNDVSIFEACFRTILGASQDFGKVRIIRKGHGWVRDHWLDNSKWNPDLDFMLHDWKEGNLNETPENVKLAAGSNGGWYNPLAGPIDLDKCGPLNSTWEYDPRLIADKSEMQENHRNYEIYVNSNYIQTLAKMEELKNRPVSVN</sequence>
<dbReference type="EMBL" id="CANHGI010000005">
    <property type="protein sequence ID" value="CAI5453395.1"/>
    <property type="molecule type" value="Genomic_DNA"/>
</dbReference>
<dbReference type="InterPro" id="IPR029044">
    <property type="entry name" value="Nucleotide-diphossugar_trans"/>
</dbReference>
<evidence type="ECO:0000313" key="1">
    <source>
        <dbReference type="EMBL" id="CAI5453395.1"/>
    </source>
</evidence>
<dbReference type="InterPro" id="IPR004988">
    <property type="entry name" value="DUF273"/>
</dbReference>
<accession>A0A9P1IW70</accession>
<reference evidence="1" key="1">
    <citation type="submission" date="2022-11" db="EMBL/GenBank/DDBJ databases">
        <authorList>
            <person name="Kikuchi T."/>
        </authorList>
    </citation>
    <scope>NUCLEOTIDE SEQUENCE</scope>
    <source>
        <strain evidence="1">PS1010</strain>
    </source>
</reference>
<name>A0A9P1IW70_9PELO</name>
<keyword evidence="2" id="KW-1185">Reference proteome</keyword>